<evidence type="ECO:0000256" key="8">
    <source>
        <dbReference type="PIRSR" id="PIRSR001480-2"/>
    </source>
</evidence>
<dbReference type="RefSeq" id="WP_013889067.1">
    <property type="nucleotide sequence ID" value="NC_015673.1"/>
</dbReference>
<dbReference type="EC" id="5.3.1.8" evidence="3"/>
<evidence type="ECO:0000256" key="4">
    <source>
        <dbReference type="ARBA" id="ARBA00022723"/>
    </source>
</evidence>
<evidence type="ECO:0000256" key="3">
    <source>
        <dbReference type="ARBA" id="ARBA00011956"/>
    </source>
</evidence>
<feature type="active site" evidence="7">
    <location>
        <position position="289"/>
    </location>
</feature>
<keyword evidence="4 8" id="KW-0479">Metal-binding</keyword>
<dbReference type="STRING" id="662755.CRES_1728"/>
<accession>F8E1C8</accession>
<dbReference type="Pfam" id="PF20511">
    <property type="entry name" value="PMI_typeI_cat"/>
    <property type="match status" value="1"/>
</dbReference>
<dbReference type="InterPro" id="IPR046457">
    <property type="entry name" value="PMI_typeI_cat"/>
</dbReference>
<keyword evidence="11" id="KW-1185">Reference proteome</keyword>
<dbReference type="GO" id="GO:0005829">
    <property type="term" value="C:cytosol"/>
    <property type="evidence" value="ECO:0007669"/>
    <property type="project" value="TreeGrafter"/>
</dbReference>
<dbReference type="eggNOG" id="COG1482">
    <property type="taxonomic scope" value="Bacteria"/>
</dbReference>
<dbReference type="GO" id="GO:0004476">
    <property type="term" value="F:mannose-6-phosphate isomerase activity"/>
    <property type="evidence" value="ECO:0007669"/>
    <property type="project" value="UniProtKB-EC"/>
</dbReference>
<feature type="binding site" evidence="8">
    <location>
        <position position="270"/>
    </location>
    <ligand>
        <name>Zn(2+)</name>
        <dbReference type="ChEBI" id="CHEBI:29105"/>
    </ligand>
</feature>
<dbReference type="Proteomes" id="UP000000492">
    <property type="component" value="Chromosome"/>
</dbReference>
<keyword evidence="6 10" id="KW-0413">Isomerase</keyword>
<dbReference type="SUPFAM" id="SSF51182">
    <property type="entry name" value="RmlC-like cupins"/>
    <property type="match status" value="1"/>
</dbReference>
<dbReference type="PANTHER" id="PTHR10309:SF0">
    <property type="entry name" value="MANNOSE-6-PHOSPHATE ISOMERASE"/>
    <property type="match status" value="1"/>
</dbReference>
<dbReference type="EMBL" id="CP002857">
    <property type="protein sequence ID" value="AEI10080.1"/>
    <property type="molecule type" value="Genomic_DNA"/>
</dbReference>
<comment type="similarity">
    <text evidence="2">Belongs to the mannose-6-phosphate isomerase type 1 family.</text>
</comment>
<dbReference type="GO" id="GO:0008270">
    <property type="term" value="F:zinc ion binding"/>
    <property type="evidence" value="ECO:0007669"/>
    <property type="project" value="InterPro"/>
</dbReference>
<protein>
    <recommendedName>
        <fullName evidence="3">mannose-6-phosphate isomerase</fullName>
        <ecNumber evidence="3">5.3.1.8</ecNumber>
    </recommendedName>
</protein>
<keyword evidence="5 8" id="KW-0862">Zinc</keyword>
<evidence type="ECO:0000313" key="11">
    <source>
        <dbReference type="Proteomes" id="UP000000492"/>
    </source>
</evidence>
<evidence type="ECO:0000259" key="9">
    <source>
        <dbReference type="Pfam" id="PF20511"/>
    </source>
</evidence>
<dbReference type="InterPro" id="IPR014710">
    <property type="entry name" value="RmlC-like_jellyroll"/>
</dbReference>
<evidence type="ECO:0000256" key="2">
    <source>
        <dbReference type="ARBA" id="ARBA00010772"/>
    </source>
</evidence>
<dbReference type="InterPro" id="IPR001250">
    <property type="entry name" value="Man6P_Isoase-1"/>
</dbReference>
<dbReference type="AlphaFoldDB" id="F8E1C8"/>
<comment type="cofactor">
    <cofactor evidence="8">
        <name>Zn(2+)</name>
        <dbReference type="ChEBI" id="CHEBI:29105"/>
    </cofactor>
    <text evidence="8">Binds 1 zinc ion per subunit.</text>
</comment>
<feature type="binding site" evidence="8">
    <location>
        <position position="102"/>
    </location>
    <ligand>
        <name>Zn(2+)</name>
        <dbReference type="ChEBI" id="CHEBI:29105"/>
    </ligand>
</feature>
<dbReference type="GO" id="GO:0005975">
    <property type="term" value="P:carbohydrate metabolic process"/>
    <property type="evidence" value="ECO:0007669"/>
    <property type="project" value="InterPro"/>
</dbReference>
<dbReference type="InterPro" id="IPR016305">
    <property type="entry name" value="Mannose-6-P_Isomerase"/>
</dbReference>
<dbReference type="Gene3D" id="1.10.441.10">
    <property type="entry name" value="Phosphomannose Isomerase, domain 2"/>
    <property type="match status" value="1"/>
</dbReference>
<evidence type="ECO:0000256" key="7">
    <source>
        <dbReference type="PIRSR" id="PIRSR001480-1"/>
    </source>
</evidence>
<dbReference type="CDD" id="cd07011">
    <property type="entry name" value="cupin_PMI_type_I_N"/>
    <property type="match status" value="1"/>
</dbReference>
<dbReference type="NCBIfam" id="TIGR00218">
    <property type="entry name" value="manA"/>
    <property type="match status" value="1"/>
</dbReference>
<evidence type="ECO:0000313" key="10">
    <source>
        <dbReference type="EMBL" id="AEI10080.1"/>
    </source>
</evidence>
<feature type="domain" description="Phosphomannose isomerase type I catalytic" evidence="9">
    <location>
        <begin position="3"/>
        <end position="153"/>
    </location>
</feature>
<dbReference type="HOGENOM" id="CLU_026967_1_1_11"/>
<dbReference type="InterPro" id="IPR011051">
    <property type="entry name" value="RmlC_Cupin_sf"/>
</dbReference>
<feature type="binding site" evidence="8">
    <location>
        <position position="137"/>
    </location>
    <ligand>
        <name>Zn(2+)</name>
        <dbReference type="ChEBI" id="CHEBI:29105"/>
    </ligand>
</feature>
<dbReference type="InterPro" id="IPR018050">
    <property type="entry name" value="Pmannose_isomerase-type1_CS"/>
</dbReference>
<dbReference type="KEGG" id="crd:CRES_1728"/>
<gene>
    <name evidence="10" type="primary">manA</name>
    <name evidence="10" type="ordered locus">CRES_1728</name>
</gene>
<dbReference type="PANTHER" id="PTHR10309">
    <property type="entry name" value="MANNOSE-6-PHOSPHATE ISOMERASE"/>
    <property type="match status" value="1"/>
</dbReference>
<reference evidence="10 11" key="1">
    <citation type="journal article" date="2012" name="BMC Genomics">
        <title>Complete genome sequence, lifestyle, and multi-drug resistance of the human pathogen Corynebacterium resistens DSM 45100 isolated from blood samples of a leukemia patient.</title>
        <authorList>
            <person name="Schroder J."/>
            <person name="Maus I."/>
            <person name="Meyer K."/>
            <person name="Wordemann S."/>
            <person name="Blom J."/>
            <person name="Jaenicke S."/>
            <person name="Schneider J."/>
            <person name="Trost E."/>
            <person name="Tauch A."/>
        </authorList>
    </citation>
    <scope>NUCLEOTIDE SEQUENCE [LARGE SCALE GENOMIC DNA]</scope>
    <source>
        <strain evidence="11">DSM 45100 / JCM 12819 / CCUG 50093 / GTC 2026 / SICGH 158</strain>
    </source>
</reference>
<dbReference type="PIRSF" id="PIRSF001480">
    <property type="entry name" value="Mannose-6-phosphate_isomerase"/>
    <property type="match status" value="1"/>
</dbReference>
<name>F8E1C8_CORRG</name>
<proteinExistence type="inferred from homology"/>
<feature type="binding site" evidence="8">
    <location>
        <position position="100"/>
    </location>
    <ligand>
        <name>Zn(2+)</name>
        <dbReference type="ChEBI" id="CHEBI:29105"/>
    </ligand>
</feature>
<evidence type="ECO:0000256" key="5">
    <source>
        <dbReference type="ARBA" id="ARBA00022833"/>
    </source>
</evidence>
<dbReference type="OrthoDB" id="9792649at2"/>
<dbReference type="GO" id="GO:0009298">
    <property type="term" value="P:GDP-mannose biosynthetic process"/>
    <property type="evidence" value="ECO:0007669"/>
    <property type="project" value="InterPro"/>
</dbReference>
<evidence type="ECO:0000256" key="1">
    <source>
        <dbReference type="ARBA" id="ARBA00000757"/>
    </source>
</evidence>
<dbReference type="PRINTS" id="PR00714">
    <property type="entry name" value="MAN6PISMRASE"/>
</dbReference>
<evidence type="ECO:0000256" key="6">
    <source>
        <dbReference type="ARBA" id="ARBA00023235"/>
    </source>
</evidence>
<comment type="catalytic activity">
    <reaction evidence="1">
        <text>D-mannose 6-phosphate = D-fructose 6-phosphate</text>
        <dbReference type="Rhea" id="RHEA:12356"/>
        <dbReference type="ChEBI" id="CHEBI:58735"/>
        <dbReference type="ChEBI" id="CHEBI:61527"/>
        <dbReference type="EC" id="5.3.1.8"/>
    </reaction>
</comment>
<sequence length="394" mass="41903">MEQLHGIIRNYDWGSKTALAQLSGRPVPSIEPEAEMWFGAHPGSPSLLGNSVDPSGTNTSLLDAIEASPRAALGANVAERYGRLPFLLKLLAADRALSIQVHPTKQQAEEGFARENAEGVPLDAFHRNYKDDNHKPELLVALTEFRAMAGFRPIKRTLELLDTLGVGPLTTATEALRNDPTSAGLRATLEGFFGLERTEVSSILDALLPRAREIASGTPGQSKWMEQTLQGVVKIAEQYPGDVGILVALLLNHLALQPGEAIYLDAGQLHAYLDGLGVEIMANSDNVLRGGLTSKNIDVAELMNLVTCEPLDDPTLRPAAGGHYITPAPEFDLQRLDAGATLAVNGPAIVLSVDDSVKVDGSSLASAEAVWVGASDEPVEVAGRAFIARVGCQS</sequence>
<organism evidence="10 11">
    <name type="scientific">Corynebacterium resistens (strain DSM 45100 / JCM 12819 / GTC 2026 / SICGH 158)</name>
    <dbReference type="NCBI Taxonomy" id="662755"/>
    <lineage>
        <taxon>Bacteria</taxon>
        <taxon>Bacillati</taxon>
        <taxon>Actinomycetota</taxon>
        <taxon>Actinomycetes</taxon>
        <taxon>Mycobacteriales</taxon>
        <taxon>Corynebacteriaceae</taxon>
        <taxon>Corynebacterium</taxon>
    </lineage>
</organism>
<dbReference type="Gene3D" id="2.60.120.10">
    <property type="entry name" value="Jelly Rolls"/>
    <property type="match status" value="2"/>
</dbReference>
<dbReference type="PROSITE" id="PS00965">
    <property type="entry name" value="PMI_I_1"/>
    <property type="match status" value="1"/>
</dbReference>